<gene>
    <name evidence="2" type="ORF">ACFSJH_07965</name>
</gene>
<name>A0ABW4YJ73_9BACL</name>
<feature type="transmembrane region" description="Helical" evidence="1">
    <location>
        <begin position="159"/>
        <end position="179"/>
    </location>
</feature>
<keyword evidence="1" id="KW-0472">Membrane</keyword>
<feature type="transmembrane region" description="Helical" evidence="1">
    <location>
        <begin position="240"/>
        <end position="260"/>
    </location>
</feature>
<evidence type="ECO:0000256" key="1">
    <source>
        <dbReference type="SAM" id="Phobius"/>
    </source>
</evidence>
<protein>
    <recommendedName>
        <fullName evidence="4">ABC transporter permease</fullName>
    </recommendedName>
</protein>
<evidence type="ECO:0000313" key="2">
    <source>
        <dbReference type="EMBL" id="MFD2115662.1"/>
    </source>
</evidence>
<accession>A0ABW4YJ73</accession>
<feature type="transmembrane region" description="Helical" evidence="1">
    <location>
        <begin position="12"/>
        <end position="34"/>
    </location>
</feature>
<feature type="transmembrane region" description="Helical" evidence="1">
    <location>
        <begin position="70"/>
        <end position="91"/>
    </location>
</feature>
<dbReference type="EMBL" id="JBHUHO010000024">
    <property type="protein sequence ID" value="MFD2115662.1"/>
    <property type="molecule type" value="Genomic_DNA"/>
</dbReference>
<reference evidence="3" key="1">
    <citation type="journal article" date="2019" name="Int. J. Syst. Evol. Microbiol.">
        <title>The Global Catalogue of Microorganisms (GCM) 10K type strain sequencing project: providing services to taxonomists for standard genome sequencing and annotation.</title>
        <authorList>
            <consortium name="The Broad Institute Genomics Platform"/>
            <consortium name="The Broad Institute Genome Sequencing Center for Infectious Disease"/>
            <person name="Wu L."/>
            <person name="Ma J."/>
        </authorList>
    </citation>
    <scope>NUCLEOTIDE SEQUENCE [LARGE SCALE GENOMIC DNA]</scope>
    <source>
        <strain evidence="3">GH52</strain>
    </source>
</reference>
<feature type="transmembrane region" description="Helical" evidence="1">
    <location>
        <begin position="112"/>
        <end position="139"/>
    </location>
</feature>
<keyword evidence="3" id="KW-1185">Reference proteome</keyword>
<sequence>MINIIRSEFTKIMTLPGVWIVTGILMAIGLLYQYQAFSMNEETLQTLDANGMHWWYGKPVYAELDFFDTMGAVLFNPGIFFTILGAVIAGAEFRTGQLGLSVLAVPSRTRFVIGKTIATALYALIIGLILAAMTFLFTYLSVKSWQPNLIWRPEALMKVTGGVSFIVAMTLLTLGITLITKRTLRGIFVMGGAIFVTMSQVIASFVPTLDAFMPISAARNFLLQSESGVSGPPFTSSPEIGATVLAGWIVFILLVSMAVIQRRDAR</sequence>
<evidence type="ECO:0000313" key="3">
    <source>
        <dbReference type="Proteomes" id="UP001597362"/>
    </source>
</evidence>
<comment type="caution">
    <text evidence="2">The sequence shown here is derived from an EMBL/GenBank/DDBJ whole genome shotgun (WGS) entry which is preliminary data.</text>
</comment>
<proteinExistence type="predicted"/>
<keyword evidence="1" id="KW-1133">Transmembrane helix</keyword>
<feature type="transmembrane region" description="Helical" evidence="1">
    <location>
        <begin position="186"/>
        <end position="206"/>
    </location>
</feature>
<evidence type="ECO:0008006" key="4">
    <source>
        <dbReference type="Google" id="ProtNLM"/>
    </source>
</evidence>
<dbReference type="RefSeq" id="WP_377771047.1">
    <property type="nucleotide sequence ID" value="NZ_JBHUHO010000024.1"/>
</dbReference>
<organism evidence="2 3">
    <name type="scientific">Paenibacillus yanchengensis</name>
    <dbReference type="NCBI Taxonomy" id="2035833"/>
    <lineage>
        <taxon>Bacteria</taxon>
        <taxon>Bacillati</taxon>
        <taxon>Bacillota</taxon>
        <taxon>Bacilli</taxon>
        <taxon>Bacillales</taxon>
        <taxon>Paenibacillaceae</taxon>
        <taxon>Paenibacillus</taxon>
    </lineage>
</organism>
<dbReference type="Proteomes" id="UP001597362">
    <property type="component" value="Unassembled WGS sequence"/>
</dbReference>
<keyword evidence="1" id="KW-0812">Transmembrane</keyword>